<protein>
    <submittedName>
        <fullName evidence="7">Amino acid permease</fullName>
    </submittedName>
</protein>
<gene>
    <name evidence="7" type="ORF">RQX22_14720</name>
</gene>
<dbReference type="InterPro" id="IPR002293">
    <property type="entry name" value="AA/rel_permease1"/>
</dbReference>
<feature type="transmembrane region" description="Helical" evidence="6">
    <location>
        <begin position="368"/>
        <end position="387"/>
    </location>
</feature>
<feature type="transmembrane region" description="Helical" evidence="6">
    <location>
        <begin position="50"/>
        <end position="72"/>
    </location>
</feature>
<feature type="transmembrane region" description="Helical" evidence="6">
    <location>
        <begin position="134"/>
        <end position="153"/>
    </location>
</feature>
<dbReference type="Gene3D" id="1.20.1740.10">
    <property type="entry name" value="Amino acid/polyamine transporter I"/>
    <property type="match status" value="1"/>
</dbReference>
<keyword evidence="2" id="KW-0813">Transport</keyword>
<evidence type="ECO:0000256" key="2">
    <source>
        <dbReference type="ARBA" id="ARBA00022448"/>
    </source>
</evidence>
<feature type="transmembrane region" description="Helical" evidence="6">
    <location>
        <begin position="290"/>
        <end position="313"/>
    </location>
</feature>
<feature type="transmembrane region" description="Helical" evidence="6">
    <location>
        <begin position="165"/>
        <end position="185"/>
    </location>
</feature>
<dbReference type="Pfam" id="PF13520">
    <property type="entry name" value="AA_permease_2"/>
    <property type="match status" value="1"/>
</dbReference>
<evidence type="ECO:0000256" key="5">
    <source>
        <dbReference type="ARBA" id="ARBA00023136"/>
    </source>
</evidence>
<dbReference type="PANTHER" id="PTHR43243">
    <property type="entry name" value="INNER MEMBRANE TRANSPORTER YGJI-RELATED"/>
    <property type="match status" value="1"/>
</dbReference>
<accession>A0ABU3QAA0</accession>
<evidence type="ECO:0000313" key="7">
    <source>
        <dbReference type="EMBL" id="MDT9600212.1"/>
    </source>
</evidence>
<dbReference type="PANTHER" id="PTHR43243:SF4">
    <property type="entry name" value="CATIONIC AMINO ACID TRANSPORTER 4"/>
    <property type="match status" value="1"/>
</dbReference>
<dbReference type="RefSeq" id="WP_315727310.1">
    <property type="nucleotide sequence ID" value="NZ_JAVUPU010000007.1"/>
</dbReference>
<comment type="subcellular location">
    <subcellularLocation>
        <location evidence="1">Membrane</location>
        <topology evidence="1">Multi-pass membrane protein</topology>
    </subcellularLocation>
</comment>
<feature type="transmembrane region" description="Helical" evidence="6">
    <location>
        <begin position="22"/>
        <end position="44"/>
    </location>
</feature>
<feature type="transmembrane region" description="Helical" evidence="6">
    <location>
        <begin position="205"/>
        <end position="230"/>
    </location>
</feature>
<evidence type="ECO:0000256" key="4">
    <source>
        <dbReference type="ARBA" id="ARBA00022989"/>
    </source>
</evidence>
<dbReference type="EMBL" id="JAVUPU010000007">
    <property type="protein sequence ID" value="MDT9600212.1"/>
    <property type="molecule type" value="Genomic_DNA"/>
</dbReference>
<evidence type="ECO:0000313" key="8">
    <source>
        <dbReference type="Proteomes" id="UP001259572"/>
    </source>
</evidence>
<feature type="transmembrane region" description="Helical" evidence="6">
    <location>
        <begin position="93"/>
        <end position="114"/>
    </location>
</feature>
<evidence type="ECO:0000256" key="6">
    <source>
        <dbReference type="SAM" id="Phobius"/>
    </source>
</evidence>
<feature type="transmembrane region" description="Helical" evidence="6">
    <location>
        <begin position="342"/>
        <end position="362"/>
    </location>
</feature>
<evidence type="ECO:0000256" key="3">
    <source>
        <dbReference type="ARBA" id="ARBA00022692"/>
    </source>
</evidence>
<sequence>MTDPAGTAGPVSLRPVLGRWQLLSIGIGAIIGSGIFVIPGPAAAQFAGPAIIFSFLIAAFGCVLAGLCYAELAAMFPSAGSAYSFSSRVFGRFVGWLVGWLLILEYLFAAAIVAQAFSGYFAVLLGPSVASSPLIVNLLLPVMIMAVAAFIAVRGVDFSATAVSILVAIKVGVILLVIVAGAQYVDPRNWQPFVPANTGVWGEYGWSGVLRAAGIVFYVYLGFDTVAVAAQEARRPQRDVPFALIGSLATCTLLFIPMMLVVTGMVDYRALNVANPIGVAVEAAGPEAGWMVPLVSIGATIGMASVLIVILMAQSRILFAMAQDGLLPASLARLHREKRTPVAATIATAIVACGISLSVPIATLGHMVSIGVLSAFVAVAAAVLVWRRKYPDAQRPFRAPWVPAVPIGAIIVCGYMAFALPGETWLRFGIWMVLGILIYLVYGVRSANKADRQRQD</sequence>
<dbReference type="PIRSF" id="PIRSF006060">
    <property type="entry name" value="AA_transporter"/>
    <property type="match status" value="1"/>
</dbReference>
<feature type="transmembrane region" description="Helical" evidence="6">
    <location>
        <begin position="242"/>
        <end position="266"/>
    </location>
</feature>
<comment type="caution">
    <text evidence="7">The sequence shown here is derived from an EMBL/GenBank/DDBJ whole genome shotgun (WGS) entry which is preliminary data.</text>
</comment>
<keyword evidence="8" id="KW-1185">Reference proteome</keyword>
<evidence type="ECO:0000256" key="1">
    <source>
        <dbReference type="ARBA" id="ARBA00004141"/>
    </source>
</evidence>
<keyword evidence="4 6" id="KW-1133">Transmembrane helix</keyword>
<keyword evidence="3 6" id="KW-0812">Transmembrane</keyword>
<name>A0ABU3QAA0_9SPHN</name>
<keyword evidence="5 6" id="KW-0472">Membrane</keyword>
<proteinExistence type="predicted"/>
<feature type="transmembrane region" description="Helical" evidence="6">
    <location>
        <begin position="424"/>
        <end position="444"/>
    </location>
</feature>
<feature type="transmembrane region" description="Helical" evidence="6">
    <location>
        <begin position="399"/>
        <end position="418"/>
    </location>
</feature>
<organism evidence="7 8">
    <name type="scientific">Sphingosinicella rhizophila</name>
    <dbReference type="NCBI Taxonomy" id="3050082"/>
    <lineage>
        <taxon>Bacteria</taxon>
        <taxon>Pseudomonadati</taxon>
        <taxon>Pseudomonadota</taxon>
        <taxon>Alphaproteobacteria</taxon>
        <taxon>Sphingomonadales</taxon>
        <taxon>Sphingosinicellaceae</taxon>
        <taxon>Sphingosinicella</taxon>
    </lineage>
</organism>
<reference evidence="7 8" key="1">
    <citation type="submission" date="2023-05" db="EMBL/GenBank/DDBJ databases">
        <authorList>
            <person name="Guo Y."/>
        </authorList>
    </citation>
    <scope>NUCLEOTIDE SEQUENCE [LARGE SCALE GENOMIC DNA]</scope>
    <source>
        <strain evidence="7 8">GR2756</strain>
    </source>
</reference>
<dbReference type="Proteomes" id="UP001259572">
    <property type="component" value="Unassembled WGS sequence"/>
</dbReference>